<sequence length="392" mass="41986">MATTDTELSAVMDAVRDIVPRLRDNGRETEDRRWIPDENVELLDKAGVFRLAVPRRFGGLDVSLADQVAVLTEIGRGCPSTGWVSMVWVSSAWLATLYPDEAQSEVFASGSVKISGGFTPTGTVTATDGGYVLNGSWRFNSGCRGADWNIASAIRELPDGTSDEVVAIVPMAEFTVVDDWYTSAAAGTGSCTSTAKGVFVPAHRVVSYEDAVLNTTAGRTAPETPGRRYGLFTYVTAAAVATCIGIAKGALELFLQRVKGRGITYTSWTDQSQHPLTQIQVATAANKISAAEGLQAGWLRQLQTRADAGEQPTDEEKATVRGQSAYAIQLAKEAVEILYSASGATAIQRDVPIQRFHRDIQGLSLHGLLLLSTNLEVHGRVLLGLDPDTPLL</sequence>
<feature type="domain" description="Acyl-CoA dehydrogenase C-terminal" evidence="4">
    <location>
        <begin position="239"/>
        <end position="366"/>
    </location>
</feature>
<dbReference type="RefSeq" id="WP_088988855.1">
    <property type="nucleotide sequence ID" value="NZ_LT607409.1"/>
</dbReference>
<dbReference type="GO" id="GO:0033539">
    <property type="term" value="P:fatty acid beta-oxidation using acyl-CoA dehydrogenase"/>
    <property type="evidence" value="ECO:0007669"/>
    <property type="project" value="TreeGrafter"/>
</dbReference>
<organism evidence="5 6">
    <name type="scientific">Micromonospora chokoriensis</name>
    <dbReference type="NCBI Taxonomy" id="356851"/>
    <lineage>
        <taxon>Bacteria</taxon>
        <taxon>Bacillati</taxon>
        <taxon>Actinomycetota</taxon>
        <taxon>Actinomycetes</taxon>
        <taxon>Micromonosporales</taxon>
        <taxon>Micromonosporaceae</taxon>
        <taxon>Micromonospora</taxon>
    </lineage>
</organism>
<dbReference type="InterPro" id="IPR036250">
    <property type="entry name" value="AcylCo_DH-like_C"/>
</dbReference>
<keyword evidence="1" id="KW-0560">Oxidoreductase</keyword>
<dbReference type="Gene3D" id="1.20.140.10">
    <property type="entry name" value="Butyryl-CoA Dehydrogenase, subunit A, domain 3"/>
    <property type="match status" value="1"/>
</dbReference>
<dbReference type="AlphaFoldDB" id="A0A1C4XEW2"/>
<gene>
    <name evidence="5" type="ORF">GA0070612_3497</name>
</gene>
<comment type="similarity">
    <text evidence="2">Belongs to the HpaH/HsaA monooxygenase family.</text>
</comment>
<dbReference type="Pfam" id="PF08028">
    <property type="entry name" value="Acyl-CoA_dh_2"/>
    <property type="match status" value="1"/>
</dbReference>
<dbReference type="InterPro" id="IPR009100">
    <property type="entry name" value="AcylCoA_DH/oxidase_NM_dom_sf"/>
</dbReference>
<evidence type="ECO:0000259" key="4">
    <source>
        <dbReference type="Pfam" id="PF08028"/>
    </source>
</evidence>
<dbReference type="PANTHER" id="PTHR48083:SF19">
    <property type="entry name" value="FLAVIN-DEPENDENT MONOOXYGENASE, OXYGENASE SUBUNIT HSAA"/>
    <property type="match status" value="1"/>
</dbReference>
<dbReference type="GO" id="GO:0006508">
    <property type="term" value="P:proteolysis"/>
    <property type="evidence" value="ECO:0007669"/>
    <property type="project" value="InterPro"/>
</dbReference>
<keyword evidence="6" id="KW-1185">Reference proteome</keyword>
<dbReference type="GO" id="GO:0009279">
    <property type="term" value="C:cell outer membrane"/>
    <property type="evidence" value="ECO:0007669"/>
    <property type="project" value="InterPro"/>
</dbReference>
<name>A0A1C4XEW2_9ACTN</name>
<dbReference type="PIRSF" id="PIRSF016578">
    <property type="entry name" value="HsaA"/>
    <property type="match status" value="1"/>
</dbReference>
<dbReference type="InterPro" id="IPR013786">
    <property type="entry name" value="AcylCoA_DH/ox_N"/>
</dbReference>
<dbReference type="InterPro" id="IPR050741">
    <property type="entry name" value="Acyl-CoA_dehydrogenase"/>
</dbReference>
<dbReference type="PANTHER" id="PTHR48083">
    <property type="entry name" value="MEDIUM-CHAIN SPECIFIC ACYL-COA DEHYDROGENASE, MITOCHONDRIAL-RELATED"/>
    <property type="match status" value="1"/>
</dbReference>
<dbReference type="SUPFAM" id="SSF47203">
    <property type="entry name" value="Acyl-CoA dehydrogenase C-terminal domain-like"/>
    <property type="match status" value="1"/>
</dbReference>
<evidence type="ECO:0000259" key="3">
    <source>
        <dbReference type="Pfam" id="PF02771"/>
    </source>
</evidence>
<dbReference type="InterPro" id="IPR020079">
    <property type="entry name" value="Peptidase_A26_CS"/>
</dbReference>
<feature type="domain" description="Acyl-CoA dehydrogenase/oxidase N-terminal" evidence="3">
    <location>
        <begin position="7"/>
        <end position="98"/>
    </location>
</feature>
<dbReference type="Proteomes" id="UP000198224">
    <property type="component" value="Chromosome I"/>
</dbReference>
<dbReference type="GO" id="GO:0004175">
    <property type="term" value="F:endopeptidase activity"/>
    <property type="evidence" value="ECO:0007669"/>
    <property type="project" value="InterPro"/>
</dbReference>
<evidence type="ECO:0000313" key="5">
    <source>
        <dbReference type="EMBL" id="SCF06661.1"/>
    </source>
</evidence>
<dbReference type="EMBL" id="LT607409">
    <property type="protein sequence ID" value="SCF06661.1"/>
    <property type="molecule type" value="Genomic_DNA"/>
</dbReference>
<protein>
    <submittedName>
        <fullName evidence="5">Acyl-CoA dehydrogenase</fullName>
    </submittedName>
</protein>
<dbReference type="GO" id="GO:0005737">
    <property type="term" value="C:cytoplasm"/>
    <property type="evidence" value="ECO:0007669"/>
    <property type="project" value="TreeGrafter"/>
</dbReference>
<reference evidence="6" key="1">
    <citation type="submission" date="2016-06" db="EMBL/GenBank/DDBJ databases">
        <authorList>
            <person name="Varghese N."/>
            <person name="Submissions Spin"/>
        </authorList>
    </citation>
    <scope>NUCLEOTIDE SEQUENCE [LARGE SCALE GENOMIC DNA]</scope>
    <source>
        <strain evidence="6">DSM 45160</strain>
    </source>
</reference>
<evidence type="ECO:0000256" key="1">
    <source>
        <dbReference type="ARBA" id="ARBA00023002"/>
    </source>
</evidence>
<dbReference type="InterPro" id="IPR037069">
    <property type="entry name" value="AcylCoA_DH/ox_N_sf"/>
</dbReference>
<dbReference type="Gene3D" id="2.40.110.10">
    <property type="entry name" value="Butyryl-CoA Dehydrogenase, subunit A, domain 2"/>
    <property type="match status" value="1"/>
</dbReference>
<dbReference type="Pfam" id="PF02771">
    <property type="entry name" value="Acyl-CoA_dh_N"/>
    <property type="match status" value="1"/>
</dbReference>
<dbReference type="GO" id="GO:0050660">
    <property type="term" value="F:flavin adenine dinucleotide binding"/>
    <property type="evidence" value="ECO:0007669"/>
    <property type="project" value="InterPro"/>
</dbReference>
<dbReference type="PROSITE" id="PS00834">
    <property type="entry name" value="OMPTIN_1"/>
    <property type="match status" value="1"/>
</dbReference>
<evidence type="ECO:0000256" key="2">
    <source>
        <dbReference type="ARBA" id="ARBA00049661"/>
    </source>
</evidence>
<dbReference type="InterPro" id="IPR046373">
    <property type="entry name" value="Acyl-CoA_Oxase/DH_mid-dom_sf"/>
</dbReference>
<dbReference type="GO" id="GO:0016712">
    <property type="term" value="F:oxidoreductase activity, acting on paired donors, with incorporation or reduction of molecular oxygen, reduced flavin or flavoprotein as one donor, and incorporation of one atom of oxygen"/>
    <property type="evidence" value="ECO:0007669"/>
    <property type="project" value="TreeGrafter"/>
</dbReference>
<dbReference type="InterPro" id="IPR013107">
    <property type="entry name" value="Acyl-CoA_DH_C"/>
</dbReference>
<dbReference type="SUPFAM" id="SSF56645">
    <property type="entry name" value="Acyl-CoA dehydrogenase NM domain-like"/>
    <property type="match status" value="1"/>
</dbReference>
<dbReference type="GO" id="GO:0003995">
    <property type="term" value="F:acyl-CoA dehydrogenase activity"/>
    <property type="evidence" value="ECO:0007669"/>
    <property type="project" value="TreeGrafter"/>
</dbReference>
<dbReference type="Gene3D" id="1.10.540.10">
    <property type="entry name" value="Acyl-CoA dehydrogenase/oxidase, N-terminal domain"/>
    <property type="match status" value="1"/>
</dbReference>
<accession>A0A1C4XEW2</accession>
<proteinExistence type="inferred from homology"/>
<evidence type="ECO:0000313" key="6">
    <source>
        <dbReference type="Proteomes" id="UP000198224"/>
    </source>
</evidence>